<dbReference type="EMBL" id="JAHQIW010002627">
    <property type="protein sequence ID" value="KAJ1355870.1"/>
    <property type="molecule type" value="Genomic_DNA"/>
</dbReference>
<name>A0AAD5QNT7_PARTN</name>
<reference evidence="2" key="1">
    <citation type="submission" date="2021-06" db="EMBL/GenBank/DDBJ databases">
        <title>Parelaphostrongylus tenuis whole genome reference sequence.</title>
        <authorList>
            <person name="Garwood T.J."/>
            <person name="Larsen P.A."/>
            <person name="Fountain-Jones N.M."/>
            <person name="Garbe J.R."/>
            <person name="Macchietto M.G."/>
            <person name="Kania S.A."/>
            <person name="Gerhold R.W."/>
            <person name="Richards J.E."/>
            <person name="Wolf T.M."/>
        </authorList>
    </citation>
    <scope>NUCLEOTIDE SEQUENCE</scope>
    <source>
        <strain evidence="2">MNPRO001-30</strain>
        <tissue evidence="2">Meninges</tissue>
    </source>
</reference>
<proteinExistence type="predicted"/>
<evidence type="ECO:0000313" key="2">
    <source>
        <dbReference type="EMBL" id="KAJ1355870.1"/>
    </source>
</evidence>
<dbReference type="Proteomes" id="UP001196413">
    <property type="component" value="Unassembled WGS sequence"/>
</dbReference>
<evidence type="ECO:0000313" key="3">
    <source>
        <dbReference type="Proteomes" id="UP001196413"/>
    </source>
</evidence>
<comment type="caution">
    <text evidence="2">The sequence shown here is derived from an EMBL/GenBank/DDBJ whole genome shotgun (WGS) entry which is preliminary data.</text>
</comment>
<organism evidence="2 3">
    <name type="scientific">Parelaphostrongylus tenuis</name>
    <name type="common">Meningeal worm</name>
    <dbReference type="NCBI Taxonomy" id="148309"/>
    <lineage>
        <taxon>Eukaryota</taxon>
        <taxon>Metazoa</taxon>
        <taxon>Ecdysozoa</taxon>
        <taxon>Nematoda</taxon>
        <taxon>Chromadorea</taxon>
        <taxon>Rhabditida</taxon>
        <taxon>Rhabditina</taxon>
        <taxon>Rhabditomorpha</taxon>
        <taxon>Strongyloidea</taxon>
        <taxon>Metastrongylidae</taxon>
        <taxon>Parelaphostrongylus</taxon>
    </lineage>
</organism>
<gene>
    <name evidence="1" type="ORF">KIN20_013424</name>
    <name evidence="2" type="ORF">KIN20_013433</name>
</gene>
<protein>
    <submittedName>
        <fullName evidence="2">Uncharacterized protein</fullName>
    </submittedName>
</protein>
<evidence type="ECO:0000313" key="1">
    <source>
        <dbReference type="EMBL" id="KAJ1355862.1"/>
    </source>
</evidence>
<dbReference type="AlphaFoldDB" id="A0AAD5QNT7"/>
<keyword evidence="3" id="KW-1185">Reference proteome</keyword>
<accession>A0AAD5QNT7</accession>
<sequence length="121" mass="13318">MQVIGMQGAGPTRNLNSPLQLVDRCPAGLLSSYSSRIARRPVRSAFYNENRRERNPQSAAEAISEMPEDLCGARIRGNELSTTSAGIRTAQVKAGRVRKLNKMKFKIKDKMALKKAKAAES</sequence>
<dbReference type="EMBL" id="JAHQIW010002627">
    <property type="protein sequence ID" value="KAJ1355862.1"/>
    <property type="molecule type" value="Genomic_DNA"/>
</dbReference>